<evidence type="ECO:0000313" key="4">
    <source>
        <dbReference type="Proteomes" id="UP000092462"/>
    </source>
</evidence>
<sequence>MNNVCPRTNLMKHWMRLGFLVDPRGKVPVKVVARTFASDFTFDKFYELYHKICPRNDIEELFQSITEGKAESINLEQFINFLNEKQRDPRLNEILYPFYDEKRALEIIETYEQDPK</sequence>
<dbReference type="SUPFAM" id="SSF47473">
    <property type="entry name" value="EF-hand"/>
    <property type="match status" value="1"/>
</dbReference>
<feature type="domain" description="Phosphoinositide-specific phospholipase C EF-hand-like" evidence="1">
    <location>
        <begin position="48"/>
        <end position="114"/>
    </location>
</feature>
<dbReference type="VEuPathDB" id="VectorBase:PPAI007015"/>
<evidence type="ECO:0000259" key="1">
    <source>
        <dbReference type="Pfam" id="PF09279"/>
    </source>
</evidence>
<accession>A0A1B0DG54</accession>
<dbReference type="EnsemblMetazoa" id="PPAI007015-RA">
    <property type="protein sequence ID" value="PPAI007015-PA"/>
    <property type="gene ID" value="PPAI007015"/>
</dbReference>
<dbReference type="EMBL" id="AJVK01033569">
    <property type="status" value="NOT_ANNOTATED_CDS"/>
    <property type="molecule type" value="Genomic_DNA"/>
</dbReference>
<dbReference type="Gene3D" id="1.10.238.10">
    <property type="entry name" value="EF-hand"/>
    <property type="match status" value="1"/>
</dbReference>
<organism evidence="3 4">
    <name type="scientific">Phlebotomus papatasi</name>
    <name type="common">Sandfly</name>
    <dbReference type="NCBI Taxonomy" id="29031"/>
    <lineage>
        <taxon>Eukaryota</taxon>
        <taxon>Metazoa</taxon>
        <taxon>Ecdysozoa</taxon>
        <taxon>Arthropoda</taxon>
        <taxon>Hexapoda</taxon>
        <taxon>Insecta</taxon>
        <taxon>Pterygota</taxon>
        <taxon>Neoptera</taxon>
        <taxon>Endopterygota</taxon>
        <taxon>Diptera</taxon>
        <taxon>Nematocera</taxon>
        <taxon>Psychodoidea</taxon>
        <taxon>Psychodidae</taxon>
        <taxon>Phlebotomus</taxon>
        <taxon>Phlebotomus</taxon>
    </lineage>
</organism>
<dbReference type="Pfam" id="PF22631">
    <property type="entry name" value="PLCB1-4-like_EFh"/>
    <property type="match status" value="1"/>
</dbReference>
<dbReference type="VEuPathDB" id="VectorBase:PPAPM1_003352"/>
<keyword evidence="4" id="KW-1185">Reference proteome</keyword>
<dbReference type="InterPro" id="IPR011992">
    <property type="entry name" value="EF-hand-dom_pair"/>
</dbReference>
<dbReference type="InterPro" id="IPR015359">
    <property type="entry name" value="PLC_EF-hand-like"/>
</dbReference>
<name>A0A1B0DG54_PHLPP</name>
<protein>
    <submittedName>
        <fullName evidence="3">Uncharacterized protein</fullName>
    </submittedName>
</protein>
<evidence type="ECO:0000313" key="3">
    <source>
        <dbReference type="EnsemblMetazoa" id="PPAI007015-PA"/>
    </source>
</evidence>
<proteinExistence type="predicted"/>
<evidence type="ECO:0000259" key="2">
    <source>
        <dbReference type="Pfam" id="PF22631"/>
    </source>
</evidence>
<dbReference type="Pfam" id="PF09279">
    <property type="entry name" value="EF-hand_like"/>
    <property type="match status" value="1"/>
</dbReference>
<feature type="domain" description="Phosphoinositide phospholipase C beta 1-4-like EF-hand" evidence="2">
    <location>
        <begin position="10"/>
        <end position="39"/>
    </location>
</feature>
<dbReference type="InterPro" id="IPR053945">
    <property type="entry name" value="PLCB1-4-like_EFh"/>
</dbReference>
<dbReference type="Proteomes" id="UP000092462">
    <property type="component" value="Unassembled WGS sequence"/>
</dbReference>
<dbReference type="Gene3D" id="2.30.29.240">
    <property type="match status" value="1"/>
</dbReference>
<dbReference type="AlphaFoldDB" id="A0A1B0DG54"/>
<reference evidence="3" key="1">
    <citation type="submission" date="2022-08" db="UniProtKB">
        <authorList>
            <consortium name="EnsemblMetazoa"/>
        </authorList>
    </citation>
    <scope>IDENTIFICATION</scope>
    <source>
        <strain evidence="3">Israel</strain>
    </source>
</reference>